<accession>W2KBA0</accession>
<dbReference type="Proteomes" id="UP000054423">
    <property type="component" value="Unassembled WGS sequence"/>
</dbReference>
<proteinExistence type="predicted"/>
<sequence>MKNVKTVMMLRVYPTTGVSTSASLGRGMAGIETEEVMQQAIAELKVSDAVSEIASSVSQRDFSAYHLL</sequence>
<organism evidence="1">
    <name type="scientific">Phytophthora nicotianae</name>
    <name type="common">Potato buckeye rot agent</name>
    <name type="synonym">Phytophthora parasitica</name>
    <dbReference type="NCBI Taxonomy" id="4792"/>
    <lineage>
        <taxon>Eukaryota</taxon>
        <taxon>Sar</taxon>
        <taxon>Stramenopiles</taxon>
        <taxon>Oomycota</taxon>
        <taxon>Peronosporomycetes</taxon>
        <taxon>Peronosporales</taxon>
        <taxon>Peronosporaceae</taxon>
        <taxon>Phytophthora</taxon>
    </lineage>
</organism>
<dbReference type="AlphaFoldDB" id="W2KBA0"/>
<name>W2KBA0_PHYNI</name>
<protein>
    <submittedName>
        <fullName evidence="1">Uncharacterized protein</fullName>
    </submittedName>
</protein>
<dbReference type="EMBL" id="KI682436">
    <property type="protein sequence ID" value="ETL81844.1"/>
    <property type="molecule type" value="Genomic_DNA"/>
</dbReference>
<gene>
    <name evidence="1" type="ORF">L917_17911</name>
</gene>
<evidence type="ECO:0000313" key="1">
    <source>
        <dbReference type="EMBL" id="ETL81844.1"/>
    </source>
</evidence>
<reference evidence="1" key="1">
    <citation type="submission" date="2013-11" db="EMBL/GenBank/DDBJ databases">
        <title>The Genome Sequence of Phytophthora parasitica CHvinca01.</title>
        <authorList>
            <consortium name="The Broad Institute Genomics Platform"/>
            <person name="Russ C."/>
            <person name="Tyler B."/>
            <person name="Panabieres F."/>
            <person name="Shan W."/>
            <person name="Tripathy S."/>
            <person name="Grunwald N."/>
            <person name="Machado M."/>
            <person name="Johnson C.S."/>
            <person name="Arredondo F."/>
            <person name="Hong C."/>
            <person name="Coffey M."/>
            <person name="Young S.K."/>
            <person name="Zeng Q."/>
            <person name="Gargeya S."/>
            <person name="Fitzgerald M."/>
            <person name="Abouelleil A."/>
            <person name="Alvarado L."/>
            <person name="Chapman S.B."/>
            <person name="Gainer-Dewar J."/>
            <person name="Goldberg J."/>
            <person name="Griggs A."/>
            <person name="Gujja S."/>
            <person name="Hansen M."/>
            <person name="Howarth C."/>
            <person name="Imamovic A."/>
            <person name="Ireland A."/>
            <person name="Larimer J."/>
            <person name="McCowan C."/>
            <person name="Murphy C."/>
            <person name="Pearson M."/>
            <person name="Poon T.W."/>
            <person name="Priest M."/>
            <person name="Roberts A."/>
            <person name="Saif S."/>
            <person name="Shea T."/>
            <person name="Sykes S."/>
            <person name="Wortman J."/>
            <person name="Nusbaum C."/>
            <person name="Birren B."/>
        </authorList>
    </citation>
    <scope>NUCLEOTIDE SEQUENCE [LARGE SCALE GENOMIC DNA]</scope>
    <source>
        <strain evidence="1">CHvinca01</strain>
    </source>
</reference>